<keyword evidence="8" id="KW-0961">Cell wall biogenesis/degradation</keyword>
<sequence length="380" mass="41819">MSFGIIDPDTPQEAMSYASPTDGSTMYLVFSDEFNVDGRSFYPGDDPFWEALDLHYWGTNNLEWYDPSAITTRNGALQITLSQVAFPESNHNMSYRGGMLTTWNKFCFTGGMLLASVTLPGSSNVAGLWPAVWTLGNLGRAGYGSTLDGLWPYSYDACDVGTLKNQTLNGKPVAATRNGDTRFDGALSFLPGQRLSRCTCPGESHPGPMYTDGSYMGRAAPEIDAVEAQVGDGVGHVSQSGQWAVSWNVAELAQLELISFFEPFNEAYQWSNESTNYIIYNTAVTKWNDYKGGVYQQAVSAVSETDQNCYELNTGCFSTYGFEYKPGYDNAYITWINDNKPSWTLFSAGVGPDPAVEIAARSIPEEPMVTPYLRESRPLK</sequence>
<evidence type="ECO:0000256" key="2">
    <source>
        <dbReference type="ARBA" id="ARBA00010962"/>
    </source>
</evidence>
<dbReference type="InterPro" id="IPR000757">
    <property type="entry name" value="Beta-glucanase-like"/>
</dbReference>
<keyword evidence="11" id="KW-1185">Reference proteome</keyword>
<proteinExistence type="inferred from homology"/>
<dbReference type="PANTHER" id="PTHR31361:SF1">
    <property type="entry name" value="BETA-GLUCAN SYNTHESIS-ASSOCIATED PROTEIN KRE6-RELATED"/>
    <property type="match status" value="1"/>
</dbReference>
<dbReference type="SUPFAM" id="SSF49899">
    <property type="entry name" value="Concanavalin A-like lectins/glucanases"/>
    <property type="match status" value="1"/>
</dbReference>
<evidence type="ECO:0000256" key="1">
    <source>
        <dbReference type="ARBA" id="ARBA00004606"/>
    </source>
</evidence>
<evidence type="ECO:0000313" key="10">
    <source>
        <dbReference type="EMBL" id="KAK7451229.1"/>
    </source>
</evidence>
<name>A0ABR1J5Z9_9AGAR</name>
<feature type="domain" description="GH16" evidence="9">
    <location>
        <begin position="20"/>
        <end position="289"/>
    </location>
</feature>
<dbReference type="EMBL" id="JBANRG010000031">
    <property type="protein sequence ID" value="KAK7451229.1"/>
    <property type="molecule type" value="Genomic_DNA"/>
</dbReference>
<dbReference type="InterPro" id="IPR005629">
    <property type="entry name" value="Skn1/Kre6/Sbg1"/>
</dbReference>
<reference evidence="10 11" key="1">
    <citation type="submission" date="2024-01" db="EMBL/GenBank/DDBJ databases">
        <title>A draft genome for the cacao thread blight pathogen Marasmiellus scandens.</title>
        <authorList>
            <person name="Baruah I.K."/>
            <person name="Leung J."/>
            <person name="Bukari Y."/>
            <person name="Amoako-Attah I."/>
            <person name="Meinhardt L.W."/>
            <person name="Bailey B.A."/>
            <person name="Cohen S.P."/>
        </authorList>
    </citation>
    <scope>NUCLEOTIDE SEQUENCE [LARGE SCALE GENOMIC DNA]</scope>
    <source>
        <strain evidence="10 11">GH-19</strain>
    </source>
</reference>
<evidence type="ECO:0000313" key="11">
    <source>
        <dbReference type="Proteomes" id="UP001498398"/>
    </source>
</evidence>
<keyword evidence="6" id="KW-0472">Membrane</keyword>
<keyword evidence="5" id="KW-1133">Transmembrane helix</keyword>
<keyword evidence="3" id="KW-0812">Transmembrane</keyword>
<dbReference type="PANTHER" id="PTHR31361">
    <property type="entry name" value="BETA-GLUCAN SYNTHESIS-ASSOCIATED PROTEIN KRE6-RELATED"/>
    <property type="match status" value="1"/>
</dbReference>
<evidence type="ECO:0000256" key="5">
    <source>
        <dbReference type="ARBA" id="ARBA00022989"/>
    </source>
</evidence>
<dbReference type="InterPro" id="IPR013320">
    <property type="entry name" value="ConA-like_dom_sf"/>
</dbReference>
<keyword evidence="4" id="KW-0735">Signal-anchor</keyword>
<gene>
    <name evidence="10" type="ORF">VKT23_012567</name>
</gene>
<accession>A0ABR1J5Z9</accession>
<comment type="subcellular location">
    <subcellularLocation>
        <location evidence="1">Membrane</location>
        <topology evidence="1">Single-pass type II membrane protein</topology>
    </subcellularLocation>
</comment>
<evidence type="ECO:0000256" key="6">
    <source>
        <dbReference type="ARBA" id="ARBA00023136"/>
    </source>
</evidence>
<evidence type="ECO:0000256" key="4">
    <source>
        <dbReference type="ARBA" id="ARBA00022968"/>
    </source>
</evidence>
<comment type="similarity">
    <text evidence="2">Belongs to the SKN1/KRE6 family.</text>
</comment>
<keyword evidence="7" id="KW-0325">Glycoprotein</keyword>
<evidence type="ECO:0000256" key="3">
    <source>
        <dbReference type="ARBA" id="ARBA00022692"/>
    </source>
</evidence>
<dbReference type="PROSITE" id="PS51762">
    <property type="entry name" value="GH16_2"/>
    <property type="match status" value="1"/>
</dbReference>
<dbReference type="Pfam" id="PF03935">
    <property type="entry name" value="SKN1_KRE6_Sbg1"/>
    <property type="match status" value="1"/>
</dbReference>
<dbReference type="Gene3D" id="2.60.120.200">
    <property type="match status" value="2"/>
</dbReference>
<dbReference type="Proteomes" id="UP001498398">
    <property type="component" value="Unassembled WGS sequence"/>
</dbReference>
<organism evidence="10 11">
    <name type="scientific">Marasmiellus scandens</name>
    <dbReference type="NCBI Taxonomy" id="2682957"/>
    <lineage>
        <taxon>Eukaryota</taxon>
        <taxon>Fungi</taxon>
        <taxon>Dikarya</taxon>
        <taxon>Basidiomycota</taxon>
        <taxon>Agaricomycotina</taxon>
        <taxon>Agaricomycetes</taxon>
        <taxon>Agaricomycetidae</taxon>
        <taxon>Agaricales</taxon>
        <taxon>Marasmiineae</taxon>
        <taxon>Omphalotaceae</taxon>
        <taxon>Marasmiellus</taxon>
    </lineage>
</organism>
<evidence type="ECO:0000259" key="9">
    <source>
        <dbReference type="PROSITE" id="PS51762"/>
    </source>
</evidence>
<comment type="caution">
    <text evidence="10">The sequence shown here is derived from an EMBL/GenBank/DDBJ whole genome shotgun (WGS) entry which is preliminary data.</text>
</comment>
<protein>
    <recommendedName>
        <fullName evidence="9">GH16 domain-containing protein</fullName>
    </recommendedName>
</protein>
<evidence type="ECO:0000256" key="8">
    <source>
        <dbReference type="ARBA" id="ARBA00023316"/>
    </source>
</evidence>
<evidence type="ECO:0000256" key="7">
    <source>
        <dbReference type="ARBA" id="ARBA00023180"/>
    </source>
</evidence>